<reference evidence="2" key="1">
    <citation type="submission" date="2021-01" db="EMBL/GenBank/DDBJ databases">
        <title>Whole genome shotgun sequence of Actinoplanes cyaneus NBRC 14990.</title>
        <authorList>
            <person name="Komaki H."/>
            <person name="Tamura T."/>
        </authorList>
    </citation>
    <scope>NUCLEOTIDE SEQUENCE</scope>
    <source>
        <strain evidence="2">NBRC 14990</strain>
    </source>
</reference>
<keyword evidence="3" id="KW-1185">Reference proteome</keyword>
<feature type="signal peptide" evidence="1">
    <location>
        <begin position="1"/>
        <end position="26"/>
    </location>
</feature>
<proteinExistence type="predicted"/>
<name>A0A919IZK0_9ACTN</name>
<evidence type="ECO:0000313" key="3">
    <source>
        <dbReference type="Proteomes" id="UP000619479"/>
    </source>
</evidence>
<gene>
    <name evidence="2" type="ORF">Acy02nite_88860</name>
</gene>
<dbReference type="Proteomes" id="UP000619479">
    <property type="component" value="Unassembled WGS sequence"/>
</dbReference>
<feature type="chain" id="PRO_5037471441" description="Secreted protein" evidence="1">
    <location>
        <begin position="27"/>
        <end position="123"/>
    </location>
</feature>
<accession>A0A919IZK0</accession>
<dbReference type="RefSeq" id="WP_264653444.1">
    <property type="nucleotide sequence ID" value="NZ_BAAAUC010000085.1"/>
</dbReference>
<keyword evidence="1" id="KW-0732">Signal</keyword>
<organism evidence="2 3">
    <name type="scientific">Actinoplanes cyaneus</name>
    <dbReference type="NCBI Taxonomy" id="52696"/>
    <lineage>
        <taxon>Bacteria</taxon>
        <taxon>Bacillati</taxon>
        <taxon>Actinomycetota</taxon>
        <taxon>Actinomycetes</taxon>
        <taxon>Micromonosporales</taxon>
        <taxon>Micromonosporaceae</taxon>
        <taxon>Actinoplanes</taxon>
    </lineage>
</organism>
<protein>
    <recommendedName>
        <fullName evidence="4">Secreted protein</fullName>
    </recommendedName>
</protein>
<evidence type="ECO:0000313" key="2">
    <source>
        <dbReference type="EMBL" id="GID71005.1"/>
    </source>
</evidence>
<dbReference type="AlphaFoldDB" id="A0A919IZK0"/>
<evidence type="ECO:0008006" key="4">
    <source>
        <dbReference type="Google" id="ProtNLM"/>
    </source>
</evidence>
<evidence type="ECO:0000256" key="1">
    <source>
        <dbReference type="SAM" id="SignalP"/>
    </source>
</evidence>
<dbReference type="EMBL" id="BOMH01000092">
    <property type="protein sequence ID" value="GID71005.1"/>
    <property type="molecule type" value="Genomic_DNA"/>
</dbReference>
<comment type="caution">
    <text evidence="2">The sequence shown here is derived from an EMBL/GenBank/DDBJ whole genome shotgun (WGS) entry which is preliminary data.</text>
</comment>
<sequence length="123" mass="12907">MRLVKRRVTVVTRLALALTISLVAVAATAPPALAGPYTFHYRQSAGYGSTSGTSDYNPSTGIGSATGSVKDLDADGHCVFARITFTSGETRDTPRACPKGSSKSYRVTAHGQVSLVKMAKIQT</sequence>